<evidence type="ECO:0000256" key="3">
    <source>
        <dbReference type="ARBA" id="ARBA00022679"/>
    </source>
</evidence>
<evidence type="ECO:0000256" key="7">
    <source>
        <dbReference type="ARBA" id="ARBA00022771"/>
    </source>
</evidence>
<dbReference type="PROSITE" id="PS51030">
    <property type="entry name" value="NUCLEAR_REC_DBD_2"/>
    <property type="match status" value="2"/>
</dbReference>
<feature type="compositionally biased region" description="Basic residues" evidence="17">
    <location>
        <begin position="3683"/>
        <end position="3692"/>
    </location>
</feature>
<feature type="domain" description="PHD-type" evidence="18">
    <location>
        <begin position="1223"/>
        <end position="1284"/>
    </location>
</feature>
<evidence type="ECO:0000259" key="19">
    <source>
        <dbReference type="PROSITE" id="PS50280"/>
    </source>
</evidence>
<feature type="compositionally biased region" description="Polar residues" evidence="17">
    <location>
        <begin position="2450"/>
        <end position="2461"/>
    </location>
</feature>
<dbReference type="CDD" id="cd15506">
    <property type="entry name" value="PHD1_KMT2A_like"/>
    <property type="match status" value="1"/>
</dbReference>
<dbReference type="InterPro" id="IPR036427">
    <property type="entry name" value="Bromodomain-like_sf"/>
</dbReference>
<keyword evidence="24" id="KW-1185">Reference proteome</keyword>
<dbReference type="PROSITE" id="PS50016">
    <property type="entry name" value="ZF_PHD_2"/>
    <property type="match status" value="3"/>
</dbReference>
<dbReference type="InterPro" id="IPR001214">
    <property type="entry name" value="SET_dom"/>
</dbReference>
<keyword evidence="9" id="KW-0156">Chromatin regulator</keyword>
<dbReference type="PROSITE" id="PS51805">
    <property type="entry name" value="EPHD"/>
    <property type="match status" value="1"/>
</dbReference>
<feature type="compositionally biased region" description="Basic and acidic residues" evidence="17">
    <location>
        <begin position="2486"/>
        <end position="2501"/>
    </location>
</feature>
<feature type="compositionally biased region" description="Basic and acidic residues" evidence="17">
    <location>
        <begin position="1423"/>
        <end position="1432"/>
    </location>
</feature>
<feature type="compositionally biased region" description="Polar residues" evidence="17">
    <location>
        <begin position="2502"/>
        <end position="2513"/>
    </location>
</feature>
<dbReference type="SMART" id="SM00542">
    <property type="entry name" value="FYRC"/>
    <property type="match status" value="1"/>
</dbReference>
<dbReference type="FunFam" id="3.30.40.10:FF:000002">
    <property type="entry name" value="Histone-lysine N-methyltransferase"/>
    <property type="match status" value="1"/>
</dbReference>
<dbReference type="SMART" id="SM00541">
    <property type="entry name" value="FYRN"/>
    <property type="match status" value="1"/>
</dbReference>
<feature type="region of interest" description="Disordered" evidence="17">
    <location>
        <begin position="2257"/>
        <end position="2324"/>
    </location>
</feature>
<feature type="compositionally biased region" description="Polar residues" evidence="17">
    <location>
        <begin position="288"/>
        <end position="298"/>
    </location>
</feature>
<feature type="compositionally biased region" description="Basic residues" evidence="17">
    <location>
        <begin position="4973"/>
        <end position="4983"/>
    </location>
</feature>
<feature type="region of interest" description="Disordered" evidence="17">
    <location>
        <begin position="4237"/>
        <end position="4330"/>
    </location>
</feature>
<keyword evidence="12" id="KW-0238">DNA-binding</keyword>
<dbReference type="PRINTS" id="PR00929">
    <property type="entry name" value="ATHOOK"/>
</dbReference>
<feature type="compositionally biased region" description="Polar residues" evidence="17">
    <location>
        <begin position="1515"/>
        <end position="1525"/>
    </location>
</feature>
<feature type="region of interest" description="Disordered" evidence="17">
    <location>
        <begin position="2481"/>
        <end position="2513"/>
    </location>
</feature>
<dbReference type="GO" id="GO:0003700">
    <property type="term" value="F:DNA-binding transcription factor activity"/>
    <property type="evidence" value="ECO:0007669"/>
    <property type="project" value="InterPro"/>
</dbReference>
<dbReference type="GO" id="GO:0032259">
    <property type="term" value="P:methylation"/>
    <property type="evidence" value="ECO:0007669"/>
    <property type="project" value="UniProtKB-KW"/>
</dbReference>
<organism evidence="24 25">
    <name type="scientific">Lingula anatina</name>
    <name type="common">Brachiopod</name>
    <name type="synonym">Lingula unguis</name>
    <dbReference type="NCBI Taxonomy" id="7574"/>
    <lineage>
        <taxon>Eukaryota</taxon>
        <taxon>Metazoa</taxon>
        <taxon>Spiralia</taxon>
        <taxon>Lophotrochozoa</taxon>
        <taxon>Brachiopoda</taxon>
        <taxon>Linguliformea</taxon>
        <taxon>Lingulata</taxon>
        <taxon>Lingulida</taxon>
        <taxon>Linguloidea</taxon>
        <taxon>Lingulidae</taxon>
        <taxon>Lingula</taxon>
    </lineage>
</organism>
<dbReference type="PROSITE" id="PS51543">
    <property type="entry name" value="FYRC"/>
    <property type="match status" value="1"/>
</dbReference>
<feature type="region of interest" description="Disordered" evidence="17">
    <location>
        <begin position="4442"/>
        <end position="4482"/>
    </location>
</feature>
<feature type="coiled-coil region" evidence="16">
    <location>
        <begin position="416"/>
        <end position="468"/>
    </location>
</feature>
<reference evidence="25" key="1">
    <citation type="submission" date="2025-08" db="UniProtKB">
        <authorList>
            <consortium name="RefSeq"/>
        </authorList>
    </citation>
    <scope>IDENTIFICATION</scope>
    <source>
        <tissue evidence="25">Gonads</tissue>
    </source>
</reference>
<dbReference type="PANTHER" id="PTHR45838">
    <property type="entry name" value="HISTONE-LYSINE-N-METHYLTRANSFERASE 2 KMT2 FAMILY MEMBER"/>
    <property type="match status" value="1"/>
</dbReference>
<dbReference type="GO" id="GO:0008270">
    <property type="term" value="F:zinc ion binding"/>
    <property type="evidence" value="ECO:0007669"/>
    <property type="project" value="UniProtKB-KW"/>
</dbReference>
<evidence type="ECO:0000259" key="20">
    <source>
        <dbReference type="PROSITE" id="PS50868"/>
    </source>
</evidence>
<evidence type="ECO:0000313" key="25">
    <source>
        <dbReference type="RefSeq" id="XP_023932376.1"/>
    </source>
</evidence>
<feature type="compositionally biased region" description="Basic and acidic residues" evidence="17">
    <location>
        <begin position="1398"/>
        <end position="1412"/>
    </location>
</feature>
<dbReference type="SUPFAM" id="SSF57903">
    <property type="entry name" value="FYVE/PHD zinc finger"/>
    <property type="match status" value="3"/>
</dbReference>
<feature type="region of interest" description="Disordered" evidence="17">
    <location>
        <begin position="3265"/>
        <end position="3286"/>
    </location>
</feature>
<feature type="compositionally biased region" description="Basic and acidic residues" evidence="17">
    <location>
        <begin position="3584"/>
        <end position="3601"/>
    </location>
</feature>
<feature type="compositionally biased region" description="Polar residues" evidence="17">
    <location>
        <begin position="2705"/>
        <end position="2725"/>
    </location>
</feature>
<dbReference type="InterPro" id="IPR003888">
    <property type="entry name" value="FYrich_N"/>
</dbReference>
<dbReference type="InterPro" id="IPR003616">
    <property type="entry name" value="Post-SET_dom"/>
</dbReference>
<dbReference type="CDD" id="cd15508">
    <property type="entry name" value="PHD3_KMT2A_like"/>
    <property type="match status" value="1"/>
</dbReference>
<feature type="compositionally biased region" description="Basic and acidic residues" evidence="17">
    <location>
        <begin position="1685"/>
        <end position="1699"/>
    </location>
</feature>
<feature type="region of interest" description="Disordered" evidence="17">
    <location>
        <begin position="930"/>
        <end position="972"/>
    </location>
</feature>
<feature type="compositionally biased region" description="Basic and acidic residues" evidence="17">
    <location>
        <begin position="3874"/>
        <end position="3886"/>
    </location>
</feature>
<dbReference type="CDD" id="cd15664">
    <property type="entry name" value="ePHD_KMT2A_like"/>
    <property type="match status" value="1"/>
</dbReference>
<dbReference type="InterPro" id="IPR003889">
    <property type="entry name" value="FYrich_C"/>
</dbReference>
<evidence type="ECO:0000256" key="1">
    <source>
        <dbReference type="ARBA" id="ARBA00004123"/>
    </source>
</evidence>
<sequence>MARLRFPGRPGFRFGRKGVRYGKDESRKTEDATLKLVANIHRGLRCFYELFGDSDTDEDATFEGFTARQRNEVKKRLSTVNENLEKLRQSLFRQKQPIKRQASSDFANLPVSQKKIAAKTSYKHLVDQGLVKPLKTHNLKTVSKKPGHFLPVKGSKFKVCLQGSAKQLVKSGKSLDVDLSSSDKDSSDESDDEPLSRKKVVHKAKQHGKKTAGKDVARALLKSVKEKQKLAAKASTKTTEKGTKTNKTEKKEFGKTKVRQLLKKAKYGKTQKKKLVPVTPPEKKSPRSTKSSPASTPRITPKKQFVLPTKSARSSRVIKPNKRLLEEDDFEDYRQLKLPRTKSSGMPDFTSLSSGTAGDARGGVDADLEKGSLFGGLDSLVPPPVLSTDPKSGLFEKPLVMEGKRERKPSYIMLLKLSEQEQKRTLEKRMKIEEAKQKQHGRMSMRVNQSDREKLKQLERSAKAATRSGRSILQKAKLQLNRAVLNKSKAAFAQGLKQQLEEEEIVASQSCLCCGDSSKQLITVQGRKACRNCARFYFKVLEGKRSLKCINGTDDCDVSRVDGQVRSSCRACRLQKFTQGTRKEDATLRALEKNCSSRGDAATGLEKWSQGNSDPVCVVCGDHVKLSLSTTDNIYRCSSCRFFYYNRSSKGIDPSHRKCLQQGDCEILRNNGEWVTKRCIPCRLNKCIEWFGGIGRRKSGFKSPQPTSEHVLDGTGEEMPSFASLAAEAVGKEGQSILGEGQSVISPSRRLDFGDTEAEVAEPMAESADGTETTPLVKGGPRIKHVCRKAAVALGTPAKFPLTPELRLSALPNLEKAQILKDEEKARAGDSSDSDLPMDEIISRSEDKKHDVVHVKKTTPVKSSPRKSPLERRQPVVKIPGRRMMRCKKCPGCLTKDCGACVACRDMPKFGGKGLGKKACAKRKCANPIYPYQRPKEKSPKRSAATASSTVRNAGHNSGHNSDTDSVVSTGSKASISEQLMARFSAKEVLTPPTDVAERRNKKAMDGKTGDVPVPAVLQQKRTGRMIDKTQRDLLSAKTAIMPAFPTARQRQWSISGQSKHRIMADFIENYDIDIAWERGLSLIAATPFCVRLVCFLCGSAGQHDLIYCNICCEPFHLFCLEEHEKPSKDEQENWLCRRCQFCNVCGRRNNLLQCDKCNNTYHPECLGPNYPTKPSRNKKIWVCTKCVKCRSCGATSPGTTTGAMWTHDFQLCYECGKLMDKGNYCPVCHKCYSDDDWESKMVQCSGCEAWVHAKCENMTDEVYQLVSYLPDDVPFTCQICTKSRPAQWEQAVMAERMAGFQMVIQAITQSKSAQHLMNFKHSLEEMSLSVTAGTSEEYKNIFEEEPVVLEHTTRLGTKFGSKKGEGHEEEQKGEGQEEKKAPIIHSEAPDNTQAQDMSRDEEIIVNEDQKQSRVTRSGVKGRKADQERDVDMAAPGCHDTKSTDKFIDKHVSHVDLEHDERGGMGSDTKDEEHEKTSVGRVTRSGVKIVAEKRTAESALPKSDKRTGRSDVQTEGKNVQSSMNQSDEDVDKTSNQEDSLQGVDGGENKRDKSLPVEDSSVQFSTKDNLEEGQHTSFTSNSGMEDASEDGKISSQGISFENKSDETTDMSKLGSVSTGTDVEMVEQTTEADSTINQSELRSAHESQDEKEASFGLKADESTNLLALVQASSPIYKGEESSGISDPKSHSLESDSSRNDKGGTQTIPSSGQRLSLTDVTSESCTNINNVQKATSARQTVSTYEDQFIRFALGSSEGSALAKPLPGGSSSTGKTNNQEEPVQQVVSQNQTKTCGETMDTTTSSQQKEDSLSIQTGDKTLSVVSHGEVAGGQEEQQDEDIWPEGCPQDFHQIKTKLTENQYKTLEEFSDDIIRIIQAAIKKQDLLPGYVRKANNTVRSIFVKQMEKCFPWFNVNKSNLWGHSSNLPAGMLPDAVIPPTDDHTYAQWLEREEHPISPQPSPFKKMLRSPTKTVVPIASLTENAGNFATMITEVDQPLKETSEFLGEDNRKCSFCGQVGDDTPNDAGRLLYAGQDDWTHVNCALWSAEVFEEVDGSLQNVHSAMARGRMLKCERCKQSGATVGCCTRGCPANYHFICAKQANCIFQEDKKVFCWEHRFHLDGEVVKKDKFAVLRRACVDMESIRWTKKNWVNGLQPGVLNILVGSMTVENLGRLCPISDLHDLLFPVEFCCTRVYWSTRDARRRCIYTCRIIEVQPTEDNAADIIMQDMTIVHDETHPQYDAKAVESFSQLSTCSTKPVHAGAPSVVKEQQSKPSFVSNSQHLEDTGDVEKSDRGPRAKKLKRSVSLPEGAMGSPQWGNIASTGLGQSWPKAQTPTTVDLSVLSPKTLKLLNLDPGKVVPVVTSPQLEDHKLANLRKFTKRLNVAANKNLKRNEKLWEKQIASGESDTDISTETPGLPVRDYRKVDDKGVVEMERTDESEIDHQSDSKPVEKTETLSQVTEDNSVADSHLDNLEVELQRANDSDISADLINRSEDSVEDIHTKESDASQTESLPPTNTAECEDLVPMEMDMDKTVPTSSLEEEDTIAIEVESNRGTIIIYRDETEEQNTENDNKEATVIVLDEKGEVVEVTKQPVSLDDDLDANQQELEKSSNKEEFSNVKDAPQVNATICSVEQHHNSDLSAAACSTQSEIKDGLLDEIEVPTKQSTETIQAEDGIQKQFSGNNGQNVRVAEKANDSCSQIQVEEKANNETVLTEENKNQEISYSSDSCPVTGRSNKEKDGDAEDDDIICEKVVPPPTACFPVSGTNLLQSGVQMEPFQPPFTTQLMVSRSSQPEVIPQPIPSLKSPAPDQFSNQLTHQSDEKSIRELLVPTVVSEAMEQTSEDDYLKSFKSAGKSNKAQHDIKQNKTKSSVPKSPSGSKPFDKQQAISPSRGGAARKNSFSQSFDCPYSSSSSSSLSRQDSGESVREILRNSIIGRQNSQPNSPARSDSSLKASPKSSPLGAKASRENDPKQMNAKKKISLDQRKSPVTSCPGSASEMLSTIAALHHSTSVMTQAHTAPLEQTQSLMNQPPASMVQHIPVNSVHTPLDVMQSQMPLMQTAMPVVRQPPLPVLQPSPLPLIQQPRASAHMGLPQAPVTGSIGLPSLTPPGLLPMPVLMPAMPCPVMVPPAGAFPAMSNALPPPVVTGILAPIVRGAQTGSTTAGGNMPPVVDLTEDMEPAQQESTCDQKPIVTLPEQGALLSSGNRNLNRNDEKMDDKPAIYSSQPTMSRENSKAKAAPDESVDRVVEDVKSVMVELLDKVVATVDRCMPSEPNQLSNSDTSKSTPVIDNRTACNPQLGVLIGYKVPLKSMHTKVPSEAERKLKEAEIITQAKDGYSSEDQHTDGQVLSDDSLGSPRSPLSPSSGRRSKKGQNLVGLKSYPLRRTAGRLAEHAMSRDKLAKICRESEQKKLDEKKALLDESAKGKFSSEETLAVIHSDKNKDGLFSGYEKTAQSGDDETLGKDSNDTYPQAKVILEKLNKSHVRRLSQEGIEFNEELPLHDKIALQIKLKSLEHIEEDGGPYRCSNCKRMYRTKESFGRHEKDCTDVVSSSTDESDNDDVDMPDHIKDSSVEALPLVKKPGRGRPRKAHVEEKIQVDPSELHNEKDDDDEHEEVKKLHRRPGRPRKSIPLDLNTNKDEEDKEEQSTEETPKRRGRPPKLKQITEIASKSTPSQLPVPLTQKVLNNPPKKKRGRPRIKPLPEETREDSYSESSDEGLSEVCGSDDGQGRMLRRRRRSLNLEHDNTPSMEENKDLDHKVAGSPETEKKTSDSQEGNPVKKRGRPRKYPLLDSLSDDENESARENVHKTPQILEADQPSDGSLQQSVKRGRGRPRKYLEQNILAKDGDDESDLVSESTSLSQRKKDVSPSKRAVGRPRKYPLQERIHAFKSDGSDGSEADCSSQQLRKNLKDLGSKDQNSEIDFGEDDSGSPTRRSKGRACKFSYGSMGKYTKAKEQTKERKPKGLDVSLSKQNPDDVKTVGSKYPLRRARENSIKMVPNQKVMKAVKHLNDALSGDESDNDMASIEIDNDSGQDSDGSIQLKFNPKRLTRTYEGKGSKRIESFGEISAQRHTEDTDTSFGDDNTERGSLTVGKGMKEEEWLSVINSSKEISKIKVPQQQSDLQETTAEDVSVSLSQPKNKDSALTLRGFEKDVPFKNPNSNQGKKVETKKRSHSSSDDIEMKRGESSSESDVPLESESIIASNIQTSTVSAVNTLASDIQCSIGGVASNPVSTSITTANTLMKTSEGTQQLPDAADISTVEDGSDVQKSTHSSPEKDNDPKALALFDPEFGTLKDSASPDAEILREPAMRPRLEKQSEHELKQDAPKSKQPTGELKQIKSNEFVFQLIPPSKLGSGDSAPLLKLIKNPIPQAIPRKEKQMPQKQNNPGTHKIQNISCGNSQSLTGKQGPHIKVIQGSHLSGDIPRVPNSSINSQLPASLQNLVAQVQPKQTAGTLPSNQSGLPSSRSISMHPQARPPAPSTIQTPSASSQLKMLINKASNFASPQNELLITNSLGNTMLAQKSNLETPVLTQDMTDMMKSGQLHYVGSLCVEGEGDATGALEVAPGILKGVVNKTQRPKMIVKRVIMPSGMSTSSAISSIPLQTSSSVSAISSISQVPVTSNSNPLLSISSGMNTPTVQSVSGGLLSGRKNTHTIPMHAGEIRRRIIKMKSPQDKSVSVVYRNQLAPPSQVILPHQSGLMSQIDSQMVKSLPSTDLSQQPAFNAQGQGLGHGLGQGQSLGHQVQGVSSIQVNQQFSSGSQVFSVGQYSLLSTPAGYTLSSTPSPSQHATSYHQGIQTFGSLPLPTRPVPSVGTTHAGSQLHATEHGYGRRTPSILSRKRPSNMPIAGQQDPSKKRMIVANDGASNNVFSTKGQGQIPKSLADYVGETVRIQTPMGIQEIYVKNVQPKKISASDSPSAKSPILAQLVNQTEKSIGISMTYFNKPKPVTKPTEGESALPKPQKLSKPSSPKTNRLAGQPRSPRKGTKKRPRKENLKKSLLQDGGAISGHPILHPHHQPITVPTPENEEEVSDSPILTLLEHEEKMRREALQAKRNSPYFMFEITSDDGFKVQAPTWEEAWKAVVDKVQDARTQARMKQLSYAGIDGLSMFGLNHDAIVYLIEQLYGAQYCRNYRFKYHEYDTSQVEEEPPLNPSGSARSEPYSGERKPYDMFSFLMSKHKKLPDFKENAKDMDLTHKSSRRATSLSIPMAMRFRHLREHANEAVGAYRSQIHGRGLFCKRDIDDGEMVVEYAGEVIRSVLTDQRERYYESKGIGCYMFRIDDFDVVDATVHGNAARFINHSCDPNCYSKVINVDGKKHIVIFALRPIKAGEELTYDYKFPYEEVKIPCTCASKKCRKYLN</sequence>
<feature type="region of interest" description="Disordered" evidence="17">
    <location>
        <begin position="4820"/>
        <end position="4846"/>
    </location>
</feature>
<dbReference type="InterPro" id="IPR019787">
    <property type="entry name" value="Znf_PHD-finger"/>
</dbReference>
<feature type="compositionally biased region" description="Basic and acidic residues" evidence="17">
    <location>
        <begin position="3205"/>
        <end position="3215"/>
    </location>
</feature>
<feature type="domain" description="PHD-type" evidence="23">
    <location>
        <begin position="2004"/>
        <end position="2112"/>
    </location>
</feature>
<evidence type="ECO:0000256" key="14">
    <source>
        <dbReference type="ARBA" id="ARBA00023242"/>
    </source>
</evidence>
<keyword evidence="7 15" id="KW-0863">Zinc-finger</keyword>
<evidence type="ECO:0000313" key="24">
    <source>
        <dbReference type="Proteomes" id="UP000085678"/>
    </source>
</evidence>
<feature type="region of interest" description="Disordered" evidence="17">
    <location>
        <begin position="4371"/>
        <end position="4401"/>
    </location>
</feature>
<feature type="compositionally biased region" description="Low complexity" evidence="17">
    <location>
        <begin position="3344"/>
        <end position="3361"/>
    </location>
</feature>
<keyword evidence="4" id="KW-0949">S-adenosyl-L-methionine</keyword>
<dbReference type="PANTHER" id="PTHR45838:SF4">
    <property type="entry name" value="HISTONE-LYSINE N-METHYLTRANSFERASE TRITHORAX"/>
    <property type="match status" value="1"/>
</dbReference>
<feature type="compositionally biased region" description="Basic residues" evidence="17">
    <location>
        <begin position="3612"/>
        <end position="3622"/>
    </location>
</feature>
<dbReference type="GO" id="GO:0043565">
    <property type="term" value="F:sequence-specific DNA binding"/>
    <property type="evidence" value="ECO:0007669"/>
    <property type="project" value="InterPro"/>
</dbReference>
<keyword evidence="16" id="KW-0175">Coiled coil</keyword>
<feature type="region of interest" description="Disordered" evidence="17">
    <location>
        <begin position="2785"/>
        <end position="2820"/>
    </location>
</feature>
<feature type="compositionally biased region" description="Basic and acidic residues" evidence="17">
    <location>
        <begin position="2917"/>
        <end position="2926"/>
    </location>
</feature>
<evidence type="ECO:0000259" key="23">
    <source>
        <dbReference type="PROSITE" id="PS51805"/>
    </source>
</evidence>
<proteinExistence type="predicted"/>
<evidence type="ECO:0000256" key="8">
    <source>
        <dbReference type="ARBA" id="ARBA00022833"/>
    </source>
</evidence>
<feature type="compositionally biased region" description="Polar residues" evidence="17">
    <location>
        <begin position="2931"/>
        <end position="2943"/>
    </location>
</feature>
<evidence type="ECO:0000256" key="12">
    <source>
        <dbReference type="ARBA" id="ARBA00023125"/>
    </source>
</evidence>
<feature type="region of interest" description="Disordered" evidence="17">
    <location>
        <begin position="172"/>
        <end position="215"/>
    </location>
</feature>
<feature type="compositionally biased region" description="Polar residues" evidence="17">
    <location>
        <begin position="945"/>
        <end position="972"/>
    </location>
</feature>
<feature type="compositionally biased region" description="Polar residues" evidence="17">
    <location>
        <begin position="4110"/>
        <end position="4119"/>
    </location>
</feature>
<dbReference type="InterPro" id="IPR034732">
    <property type="entry name" value="EPHD"/>
</dbReference>
<feature type="region of interest" description="Disordered" evidence="17">
    <location>
        <begin position="1755"/>
        <end position="1808"/>
    </location>
</feature>
<dbReference type="InterPro" id="IPR047219">
    <property type="entry name" value="KMT2A_2B_SET"/>
</dbReference>
<feature type="region of interest" description="Disordered" evidence="17">
    <location>
        <begin position="2705"/>
        <end position="2739"/>
    </location>
</feature>
<gene>
    <name evidence="25" type="primary">LOC106170360</name>
</gene>
<dbReference type="Gene3D" id="2.170.270.10">
    <property type="entry name" value="SET domain"/>
    <property type="match status" value="1"/>
</dbReference>
<feature type="compositionally biased region" description="Basic and acidic residues" evidence="17">
    <location>
        <begin position="3733"/>
        <end position="3765"/>
    </location>
</feature>
<feature type="compositionally biased region" description="Basic and acidic residues" evidence="17">
    <location>
        <begin position="1490"/>
        <end position="1514"/>
    </location>
</feature>
<dbReference type="Pfam" id="PF13771">
    <property type="entry name" value="zf-HC5HC2H"/>
    <property type="match status" value="1"/>
</dbReference>
<feature type="compositionally biased region" description="Polar residues" evidence="17">
    <location>
        <begin position="4375"/>
        <end position="4399"/>
    </location>
</feature>
<dbReference type="SMART" id="SM00384">
    <property type="entry name" value="AT_hook"/>
    <property type="match status" value="7"/>
</dbReference>
<evidence type="ECO:0000259" key="21">
    <source>
        <dbReference type="PROSITE" id="PS51030"/>
    </source>
</evidence>
<evidence type="ECO:0000256" key="15">
    <source>
        <dbReference type="PROSITE-ProRule" id="PRU00509"/>
    </source>
</evidence>
<dbReference type="PROSITE" id="PS51058">
    <property type="entry name" value="ZF_CXXC"/>
    <property type="match status" value="1"/>
</dbReference>
<feature type="compositionally biased region" description="Basic residues" evidence="17">
    <location>
        <begin position="256"/>
        <end position="275"/>
    </location>
</feature>
<feature type="compositionally biased region" description="Low complexity" evidence="17">
    <location>
        <begin position="2896"/>
        <end position="2916"/>
    </location>
</feature>
<dbReference type="Gene3D" id="3.30.160.360">
    <property type="match status" value="2"/>
</dbReference>
<feature type="compositionally biased region" description="Polar residues" evidence="17">
    <location>
        <begin position="1613"/>
        <end position="1639"/>
    </location>
</feature>
<feature type="domain" description="SET" evidence="19">
    <location>
        <begin position="5214"/>
        <end position="5330"/>
    </location>
</feature>
<keyword evidence="6" id="KW-0677">Repeat</keyword>
<evidence type="ECO:0000259" key="22">
    <source>
        <dbReference type="PROSITE" id="PS51058"/>
    </source>
</evidence>
<dbReference type="GO" id="GO:0035097">
    <property type="term" value="C:histone methyltransferase complex"/>
    <property type="evidence" value="ECO:0007669"/>
    <property type="project" value="TreeGrafter"/>
</dbReference>
<keyword evidence="2" id="KW-0489">Methyltransferase</keyword>
<dbReference type="InterPro" id="IPR011011">
    <property type="entry name" value="Znf_FYVE_PHD"/>
</dbReference>
<feature type="compositionally biased region" description="Basic and acidic residues" evidence="17">
    <location>
        <begin position="2277"/>
        <end position="2291"/>
    </location>
</feature>
<feature type="compositionally biased region" description="Basic and acidic residues" evidence="17">
    <location>
        <begin position="1439"/>
        <end position="1478"/>
    </location>
</feature>
<feature type="compositionally biased region" description="Low complexity" evidence="17">
    <location>
        <begin position="4948"/>
        <end position="4963"/>
    </location>
</feature>
<evidence type="ECO:0000256" key="17">
    <source>
        <dbReference type="SAM" id="MobiDB-lite"/>
    </source>
</evidence>
<feature type="compositionally biased region" description="Basic and acidic residues" evidence="17">
    <location>
        <begin position="3532"/>
        <end position="3541"/>
    </location>
</feature>
<feature type="domain" description="PHD-type" evidence="18">
    <location>
        <begin position="1140"/>
        <end position="1190"/>
    </location>
</feature>
<dbReference type="RefSeq" id="XP_023932376.1">
    <property type="nucleotide sequence ID" value="XM_024076608.1"/>
</dbReference>
<feature type="compositionally biased region" description="Polar residues" evidence="17">
    <location>
        <begin position="3268"/>
        <end position="3286"/>
    </location>
</feature>
<dbReference type="Gene3D" id="3.30.40.10">
    <property type="entry name" value="Zinc/RING finger domain, C3HC4 (zinc finger)"/>
    <property type="match status" value="3"/>
</dbReference>
<evidence type="ECO:0000259" key="18">
    <source>
        <dbReference type="PROSITE" id="PS50016"/>
    </source>
</evidence>
<feature type="compositionally biased region" description="Basic and acidic residues" evidence="17">
    <location>
        <begin position="173"/>
        <end position="187"/>
    </location>
</feature>
<evidence type="ECO:0000256" key="10">
    <source>
        <dbReference type="ARBA" id="ARBA00023015"/>
    </source>
</evidence>
<evidence type="ECO:0000256" key="6">
    <source>
        <dbReference type="ARBA" id="ARBA00022737"/>
    </source>
</evidence>
<dbReference type="Proteomes" id="UP000085678">
    <property type="component" value="Unplaced"/>
</dbReference>
<feature type="compositionally biased region" description="Basic residues" evidence="17">
    <location>
        <begin position="197"/>
        <end position="211"/>
    </location>
</feature>
<dbReference type="InterPro" id="IPR013083">
    <property type="entry name" value="Znf_RING/FYVE/PHD"/>
</dbReference>
<feature type="compositionally biased region" description="Basic and acidic residues" evidence="17">
    <location>
        <begin position="1546"/>
        <end position="1555"/>
    </location>
</feature>
<dbReference type="CDD" id="cd19170">
    <property type="entry name" value="SET_KMT2A_2B"/>
    <property type="match status" value="1"/>
</dbReference>
<dbReference type="FunFam" id="2.170.270.10:FF:000004">
    <property type="entry name" value="Histone-lysine N-methyltransferase"/>
    <property type="match status" value="1"/>
</dbReference>
<dbReference type="PROSITE" id="PS50868">
    <property type="entry name" value="POST_SET"/>
    <property type="match status" value="1"/>
</dbReference>
<dbReference type="InterPro" id="IPR046341">
    <property type="entry name" value="SET_dom_sf"/>
</dbReference>
<dbReference type="STRING" id="7574.A0A2R2MQ63"/>
<dbReference type="GO" id="GO:0045893">
    <property type="term" value="P:positive regulation of DNA-templated transcription"/>
    <property type="evidence" value="ECO:0007669"/>
    <property type="project" value="TreeGrafter"/>
</dbReference>
<feature type="region of interest" description="Disordered" evidence="17">
    <location>
        <begin position="5136"/>
        <end position="5156"/>
    </location>
</feature>
<dbReference type="Pfam" id="PF00856">
    <property type="entry name" value="SET"/>
    <property type="match status" value="1"/>
</dbReference>
<evidence type="ECO:0000256" key="2">
    <source>
        <dbReference type="ARBA" id="ARBA00022603"/>
    </source>
</evidence>
<feature type="region of interest" description="Disordered" evidence="17">
    <location>
        <begin position="227"/>
        <end position="316"/>
    </location>
</feature>
<evidence type="ECO:0000256" key="5">
    <source>
        <dbReference type="ARBA" id="ARBA00022723"/>
    </source>
</evidence>
<feature type="region of interest" description="Disordered" evidence="17">
    <location>
        <begin position="4934"/>
        <end position="5023"/>
    </location>
</feature>
<dbReference type="SMART" id="SM00317">
    <property type="entry name" value="SET"/>
    <property type="match status" value="1"/>
</dbReference>
<dbReference type="InterPro" id="IPR002857">
    <property type="entry name" value="Znf_CXXC"/>
</dbReference>
<dbReference type="KEGG" id="lak:106170360"/>
<dbReference type="Pfam" id="PF00628">
    <property type="entry name" value="PHD"/>
    <property type="match status" value="2"/>
</dbReference>
<feature type="region of interest" description="Disordered" evidence="17">
    <location>
        <begin position="2834"/>
        <end position="2991"/>
    </location>
</feature>
<feature type="region of interest" description="Disordered" evidence="17">
    <location>
        <begin position="3197"/>
        <end position="3237"/>
    </location>
</feature>
<dbReference type="PROSITE" id="PS50280">
    <property type="entry name" value="SET"/>
    <property type="match status" value="1"/>
</dbReference>
<keyword evidence="3" id="KW-0808">Transferase</keyword>
<feature type="compositionally biased region" description="Basic and acidic residues" evidence="17">
    <location>
        <begin position="4044"/>
        <end position="4068"/>
    </location>
</feature>
<dbReference type="SUPFAM" id="SSF47370">
    <property type="entry name" value="Bromodomain"/>
    <property type="match status" value="1"/>
</dbReference>
<name>A0A2R2MQ63_LINAN</name>
<feature type="region of interest" description="Disordered" evidence="17">
    <location>
        <begin position="4005"/>
        <end position="4189"/>
    </location>
</feature>
<keyword evidence="14" id="KW-0539">Nucleus</keyword>
<feature type="region of interest" description="Disordered" evidence="17">
    <location>
        <begin position="3532"/>
        <end position="3993"/>
    </location>
</feature>
<feature type="compositionally biased region" description="Polar residues" evidence="17">
    <location>
        <begin position="3660"/>
        <end position="3669"/>
    </location>
</feature>
<evidence type="ECO:0000256" key="4">
    <source>
        <dbReference type="ARBA" id="ARBA00022691"/>
    </source>
</evidence>
<evidence type="ECO:0000256" key="11">
    <source>
        <dbReference type="ARBA" id="ARBA00023117"/>
    </source>
</evidence>
<feature type="compositionally biased region" description="Basic and acidic residues" evidence="17">
    <location>
        <begin position="3946"/>
        <end position="3958"/>
    </location>
</feature>
<feature type="compositionally biased region" description="Basic and acidic residues" evidence="17">
    <location>
        <begin position="238"/>
        <end position="255"/>
    </location>
</feature>
<dbReference type="InterPro" id="IPR001965">
    <property type="entry name" value="Znf_PHD"/>
</dbReference>
<evidence type="ECO:0000256" key="16">
    <source>
        <dbReference type="SAM" id="Coils"/>
    </source>
</evidence>
<feature type="compositionally biased region" description="Polar residues" evidence="17">
    <location>
        <begin position="2311"/>
        <end position="2324"/>
    </location>
</feature>
<feature type="compositionally biased region" description="Polar residues" evidence="17">
    <location>
        <begin position="1765"/>
        <end position="1808"/>
    </location>
</feature>
<dbReference type="InterPro" id="IPR017956">
    <property type="entry name" value="AT_hook_DNA-bd_motif"/>
</dbReference>
<feature type="region of interest" description="Disordered" evidence="17">
    <location>
        <begin position="1355"/>
        <end position="1656"/>
    </location>
</feature>
<dbReference type="GeneID" id="106170360"/>
<keyword evidence="10" id="KW-0805">Transcription regulation</keyword>
<dbReference type="InterPro" id="IPR001628">
    <property type="entry name" value="Znf_hrmn_rcpt"/>
</dbReference>
<dbReference type="Pfam" id="PF05965">
    <property type="entry name" value="FYRC"/>
    <property type="match status" value="1"/>
</dbReference>
<dbReference type="OrthoDB" id="308383at2759"/>
<feature type="compositionally biased region" description="Basic and acidic residues" evidence="17">
    <location>
        <begin position="3227"/>
        <end position="3237"/>
    </location>
</feature>
<feature type="compositionally biased region" description="Polar residues" evidence="17">
    <location>
        <begin position="2263"/>
        <end position="2276"/>
    </location>
</feature>
<feature type="region of interest" description="Disordered" evidence="17">
    <location>
        <begin position="3328"/>
        <end position="3376"/>
    </location>
</feature>
<feature type="compositionally biased region" description="Polar residues" evidence="17">
    <location>
        <begin position="1700"/>
        <end position="1716"/>
    </location>
</feature>
<feature type="domain" description="CXXC-type" evidence="22">
    <location>
        <begin position="879"/>
        <end position="926"/>
    </location>
</feature>
<keyword evidence="8" id="KW-0862">Zinc</keyword>
<dbReference type="InParanoid" id="A0A2R2MQ63"/>
<dbReference type="SMART" id="SM00249">
    <property type="entry name" value="PHD"/>
    <property type="match status" value="4"/>
</dbReference>
<feature type="compositionally biased region" description="Low complexity" evidence="17">
    <location>
        <begin position="2865"/>
        <end position="2876"/>
    </location>
</feature>
<feature type="domain" description="PHD-type" evidence="18">
    <location>
        <begin position="1092"/>
        <end position="1143"/>
    </location>
</feature>
<feature type="region of interest" description="Disordered" evidence="17">
    <location>
        <begin position="1675"/>
        <end position="1716"/>
    </location>
</feature>
<feature type="compositionally biased region" description="Acidic residues" evidence="17">
    <location>
        <begin position="3633"/>
        <end position="3642"/>
    </location>
</feature>
<dbReference type="GO" id="GO:0042800">
    <property type="term" value="F:histone H3K4 methyltransferase activity"/>
    <property type="evidence" value="ECO:0007669"/>
    <property type="project" value="TreeGrafter"/>
</dbReference>
<feature type="compositionally biased region" description="Basic and acidic residues" evidence="17">
    <location>
        <begin position="3902"/>
        <end position="3912"/>
    </location>
</feature>
<dbReference type="Gene3D" id="1.20.920.10">
    <property type="entry name" value="Bromodomain-like"/>
    <property type="match status" value="1"/>
</dbReference>
<feature type="region of interest" description="Disordered" evidence="17">
    <location>
        <begin position="341"/>
        <end position="361"/>
    </location>
</feature>
<feature type="compositionally biased region" description="Basic and acidic residues" evidence="17">
    <location>
        <begin position="2429"/>
        <end position="2449"/>
    </location>
</feature>
<dbReference type="FunFam" id="3.30.40.10:FF:000394">
    <property type="entry name" value="Histone-lysine N-methyltransferase"/>
    <property type="match status" value="1"/>
</dbReference>
<keyword evidence="13" id="KW-0804">Transcription</keyword>
<evidence type="ECO:0000256" key="9">
    <source>
        <dbReference type="ARBA" id="ARBA00022853"/>
    </source>
</evidence>
<keyword evidence="11" id="KW-0103">Bromodomain</keyword>
<comment type="subcellular location">
    <subcellularLocation>
        <location evidence="1">Nucleus</location>
    </subcellularLocation>
</comment>
<feature type="compositionally biased region" description="Low complexity" evidence="17">
    <location>
        <begin position="2944"/>
        <end position="2957"/>
    </location>
</feature>
<evidence type="ECO:0000256" key="13">
    <source>
        <dbReference type="ARBA" id="ARBA00023163"/>
    </source>
</evidence>
<feature type="compositionally biased region" description="Basic and acidic residues" evidence="17">
    <location>
        <begin position="1640"/>
        <end position="1656"/>
    </location>
</feature>
<feature type="compositionally biased region" description="Basic and acidic residues" evidence="17">
    <location>
        <begin position="3694"/>
        <end position="3703"/>
    </location>
</feature>
<feature type="domain" description="Nuclear receptor" evidence="21">
    <location>
        <begin position="614"/>
        <end position="703"/>
    </location>
</feature>
<dbReference type="PROSITE" id="PS51542">
    <property type="entry name" value="FYRN"/>
    <property type="match status" value="1"/>
</dbReference>
<feature type="domain" description="Nuclear receptor" evidence="21">
    <location>
        <begin position="508"/>
        <end position="593"/>
    </location>
</feature>
<feature type="domain" description="Post-SET" evidence="20">
    <location>
        <begin position="5336"/>
        <end position="5352"/>
    </location>
</feature>
<accession>A0A2R2MQ63</accession>
<dbReference type="Pfam" id="PF02008">
    <property type="entry name" value="zf-CXXC"/>
    <property type="match status" value="1"/>
</dbReference>
<feature type="compositionally biased region" description="Polar residues" evidence="17">
    <location>
        <begin position="4442"/>
        <end position="4464"/>
    </location>
</feature>
<keyword evidence="5" id="KW-0479">Metal-binding</keyword>
<feature type="compositionally biased region" description="Basic and acidic residues" evidence="17">
    <location>
        <begin position="4168"/>
        <end position="4180"/>
    </location>
</feature>
<feature type="region of interest" description="Disordered" evidence="17">
    <location>
        <begin position="2429"/>
        <end position="2464"/>
    </location>
</feature>
<feature type="compositionally biased region" description="Basic and acidic residues" evidence="17">
    <location>
        <begin position="4296"/>
        <end position="4321"/>
    </location>
</feature>
<feature type="compositionally biased region" description="Basic and acidic residues" evidence="17">
    <location>
        <begin position="1363"/>
        <end position="1382"/>
    </location>
</feature>
<dbReference type="SUPFAM" id="SSF82199">
    <property type="entry name" value="SET domain"/>
    <property type="match status" value="1"/>
</dbReference>
<dbReference type="Pfam" id="PF05964">
    <property type="entry name" value="FYRN"/>
    <property type="match status" value="1"/>
</dbReference>
<protein>
    <submittedName>
        <fullName evidence="25">Uncharacterized protein LOC106170360</fullName>
    </submittedName>
</protein>